<dbReference type="SUPFAM" id="SSF53474">
    <property type="entry name" value="alpha/beta-Hydrolases"/>
    <property type="match status" value="1"/>
</dbReference>
<evidence type="ECO:0000259" key="1">
    <source>
        <dbReference type="Pfam" id="PF01738"/>
    </source>
</evidence>
<dbReference type="InterPro" id="IPR029058">
    <property type="entry name" value="AB_hydrolase_fold"/>
</dbReference>
<reference evidence="2 3" key="1">
    <citation type="submission" date="2024-02" db="EMBL/GenBank/DDBJ databases">
        <title>A Gaetbulibacter species isolated from tidal flats and genomic insights of their niches.</title>
        <authorList>
            <person name="Ye Y."/>
        </authorList>
    </citation>
    <scope>NUCLEOTIDE SEQUENCE [LARGE SCALE GENOMIC DNA]</scope>
    <source>
        <strain evidence="2 3">KYW382</strain>
    </source>
</reference>
<dbReference type="Proteomes" id="UP001610100">
    <property type="component" value="Unassembled WGS sequence"/>
</dbReference>
<keyword evidence="3" id="KW-1185">Reference proteome</keyword>
<gene>
    <name evidence="2" type="ORF">V8G58_04665</name>
</gene>
<sequence>MNQLKTIGIIAAMVISLVGCNKSDVNFEGEFDNTGGNTNPDLPRTEQDVRNDFQNLNLQPGINDVQLESLTEGLFWKFRVIVPEGASDTNKKPLIFNLHGSARTVSADIHKSTGCLIEPATDGILDAYIISPNSDGKLWYEVNNQIQILALYDLATSYLYVDTTKTAITGYSDGGNGSWFYMQYFPDMFSAAIPMATSYNTVKNDGSIEAIQKPLYVIHGENDQLFPLATTQGYVDASINAGSDITFVVAPGLDHYQPCDYVSYLRDGIEWLTNTVWN</sequence>
<keyword evidence="2" id="KW-0378">Hydrolase</keyword>
<evidence type="ECO:0000313" key="2">
    <source>
        <dbReference type="EMBL" id="MFH6771218.1"/>
    </source>
</evidence>
<name>A0ABW7MXS6_9FLAO</name>
<dbReference type="GO" id="GO:0016787">
    <property type="term" value="F:hydrolase activity"/>
    <property type="evidence" value="ECO:0007669"/>
    <property type="project" value="UniProtKB-KW"/>
</dbReference>
<dbReference type="PROSITE" id="PS51257">
    <property type="entry name" value="PROKAR_LIPOPROTEIN"/>
    <property type="match status" value="1"/>
</dbReference>
<proteinExistence type="predicted"/>
<dbReference type="Pfam" id="PF01738">
    <property type="entry name" value="DLH"/>
    <property type="match status" value="1"/>
</dbReference>
<protein>
    <submittedName>
        <fullName evidence="2">Dienelactone hydrolase family protein</fullName>
    </submittedName>
</protein>
<organism evidence="2 3">
    <name type="scientific">Gaetbulibacter aestuarii</name>
    <dbReference type="NCBI Taxonomy" id="1502358"/>
    <lineage>
        <taxon>Bacteria</taxon>
        <taxon>Pseudomonadati</taxon>
        <taxon>Bacteroidota</taxon>
        <taxon>Flavobacteriia</taxon>
        <taxon>Flavobacteriales</taxon>
        <taxon>Flavobacteriaceae</taxon>
        <taxon>Gaetbulibacter</taxon>
    </lineage>
</organism>
<feature type="domain" description="Dienelactone hydrolase" evidence="1">
    <location>
        <begin position="150"/>
        <end position="255"/>
    </location>
</feature>
<accession>A0ABW7MXS6</accession>
<dbReference type="RefSeq" id="WP_344740238.1">
    <property type="nucleotide sequence ID" value="NZ_BAABAY010000001.1"/>
</dbReference>
<dbReference type="Gene3D" id="3.40.50.1820">
    <property type="entry name" value="alpha/beta hydrolase"/>
    <property type="match status" value="1"/>
</dbReference>
<dbReference type="EMBL" id="JBAWKB010000001">
    <property type="protein sequence ID" value="MFH6771218.1"/>
    <property type="molecule type" value="Genomic_DNA"/>
</dbReference>
<comment type="caution">
    <text evidence="2">The sequence shown here is derived from an EMBL/GenBank/DDBJ whole genome shotgun (WGS) entry which is preliminary data.</text>
</comment>
<evidence type="ECO:0000313" key="3">
    <source>
        <dbReference type="Proteomes" id="UP001610100"/>
    </source>
</evidence>
<dbReference type="InterPro" id="IPR002925">
    <property type="entry name" value="Dienelactn_hydro"/>
</dbReference>